<dbReference type="EMBL" id="CP022187">
    <property type="protein sequence ID" value="AWI74724.1"/>
    <property type="molecule type" value="Genomic_DNA"/>
</dbReference>
<reference evidence="3 4" key="1">
    <citation type="submission" date="2017-06" db="EMBL/GenBank/DDBJ databases">
        <title>Azoarcus.</title>
        <authorList>
            <person name="Woo J.-H."/>
            <person name="Kim H.-S."/>
        </authorList>
    </citation>
    <scope>NUCLEOTIDE SEQUENCE [LARGE SCALE GENOMIC DNA]</scope>
    <source>
        <strain evidence="3 4">TSPY31</strain>
    </source>
</reference>
<proteinExistence type="predicted"/>
<feature type="region of interest" description="Disordered" evidence="1">
    <location>
        <begin position="210"/>
        <end position="252"/>
    </location>
</feature>
<feature type="region of interest" description="Disordered" evidence="1">
    <location>
        <begin position="96"/>
        <end position="128"/>
    </location>
</feature>
<dbReference type="RefSeq" id="WP_108948432.1">
    <property type="nucleotide sequence ID" value="NZ_CP022187.1"/>
</dbReference>
<sequence>MQQLTSQGQMIVSDLAARHGFSTDAVTHMLFAVLNGNGGQAQFSHGEFGGSGQWMRGGMIMLGDMFNSYLKGRVDSLCSEISNILVNQPGLLRSGSFQSQSQGGGSFQHQANGSPAGRSSLFVPDPEDNWWPQDLGAPNATGSQNNVRYAYFGGARRLAVKTGGEVWVYDTLDHSIGGFSQQQGSGSDIVFGSQYGTVNLASLPLISRNGQPYSPPLAPQGMQSPQSSQSSSQAPQAPQSSQPASQVRGASSEDVLAAIEKLGDLKAKGFISEDEFASKKSELLSRL</sequence>
<dbReference type="AlphaFoldDB" id="A0A2U8GMI3"/>
<gene>
    <name evidence="3" type="ORF">CEW83_05445</name>
</gene>
<evidence type="ECO:0000313" key="3">
    <source>
        <dbReference type="EMBL" id="AWI74724.1"/>
    </source>
</evidence>
<dbReference type="InterPro" id="IPR018649">
    <property type="entry name" value="SHOCT"/>
</dbReference>
<evidence type="ECO:0000313" key="4">
    <source>
        <dbReference type="Proteomes" id="UP000244930"/>
    </source>
</evidence>
<accession>A0A2U8GMI3</accession>
<dbReference type="Proteomes" id="UP000244930">
    <property type="component" value="Chromosome"/>
</dbReference>
<dbReference type="Pfam" id="PF09851">
    <property type="entry name" value="SHOCT"/>
    <property type="match status" value="1"/>
</dbReference>
<keyword evidence="4" id="KW-1185">Reference proteome</keyword>
<organism evidence="3 4">
    <name type="scientific">Parazoarcus communis</name>
    <dbReference type="NCBI Taxonomy" id="41977"/>
    <lineage>
        <taxon>Bacteria</taxon>
        <taxon>Pseudomonadati</taxon>
        <taxon>Pseudomonadota</taxon>
        <taxon>Betaproteobacteria</taxon>
        <taxon>Rhodocyclales</taxon>
        <taxon>Zoogloeaceae</taxon>
        <taxon>Parazoarcus</taxon>
    </lineage>
</organism>
<name>A0A2U8GMI3_9RHOO</name>
<evidence type="ECO:0000256" key="1">
    <source>
        <dbReference type="SAM" id="MobiDB-lite"/>
    </source>
</evidence>
<dbReference type="KEGG" id="acom:CEW83_05445"/>
<evidence type="ECO:0000259" key="2">
    <source>
        <dbReference type="Pfam" id="PF09851"/>
    </source>
</evidence>
<feature type="domain" description="SHOCT" evidence="2">
    <location>
        <begin position="257"/>
        <end position="284"/>
    </location>
</feature>
<protein>
    <recommendedName>
        <fullName evidence="2">SHOCT domain-containing protein</fullName>
    </recommendedName>
</protein>
<feature type="compositionally biased region" description="Low complexity" evidence="1">
    <location>
        <begin position="223"/>
        <end position="246"/>
    </location>
</feature>